<evidence type="ECO:0000313" key="2">
    <source>
        <dbReference type="EMBL" id="KAF1957204.1"/>
    </source>
</evidence>
<evidence type="ECO:0000256" key="1">
    <source>
        <dbReference type="SAM" id="MobiDB-lite"/>
    </source>
</evidence>
<feature type="compositionally biased region" description="Low complexity" evidence="1">
    <location>
        <begin position="1"/>
        <end position="40"/>
    </location>
</feature>
<sequence>MSFSSASTLASAGSSTAKSPTDSPPTSSSSPSPSPHSASADNQKPPAAAPSPDYKRLERILVSLIALARDIYAPRRIQPYLAQYLQYTRVRARLTSFFEKNGGCDFVGQGTWGFVHEMRVLLRLVETALALQHRAVVRMPVVGEGERCGMVKREGEGEDEGMVVMVVEAEERKTIERRVNTDVEWLVFKGAELDCERLPWNLGSVAGEAEVQVVAQE</sequence>
<dbReference type="OrthoDB" id="3740279at2759"/>
<protein>
    <submittedName>
        <fullName evidence="2">Uncharacterized protein</fullName>
    </submittedName>
</protein>
<keyword evidence="3" id="KW-1185">Reference proteome</keyword>
<name>A0A6A5TXZ5_9PLEO</name>
<organism evidence="2 3">
    <name type="scientific">Byssothecium circinans</name>
    <dbReference type="NCBI Taxonomy" id="147558"/>
    <lineage>
        <taxon>Eukaryota</taxon>
        <taxon>Fungi</taxon>
        <taxon>Dikarya</taxon>
        <taxon>Ascomycota</taxon>
        <taxon>Pezizomycotina</taxon>
        <taxon>Dothideomycetes</taxon>
        <taxon>Pleosporomycetidae</taxon>
        <taxon>Pleosporales</taxon>
        <taxon>Massarineae</taxon>
        <taxon>Massarinaceae</taxon>
        <taxon>Byssothecium</taxon>
    </lineage>
</organism>
<accession>A0A6A5TXZ5</accession>
<dbReference type="EMBL" id="ML976990">
    <property type="protein sequence ID" value="KAF1957204.1"/>
    <property type="molecule type" value="Genomic_DNA"/>
</dbReference>
<evidence type="ECO:0000313" key="3">
    <source>
        <dbReference type="Proteomes" id="UP000800035"/>
    </source>
</evidence>
<proteinExistence type="predicted"/>
<gene>
    <name evidence="2" type="ORF">CC80DRAFT_547922</name>
</gene>
<dbReference type="AlphaFoldDB" id="A0A6A5TXZ5"/>
<dbReference type="Proteomes" id="UP000800035">
    <property type="component" value="Unassembled WGS sequence"/>
</dbReference>
<reference evidence="2" key="1">
    <citation type="journal article" date="2020" name="Stud. Mycol.">
        <title>101 Dothideomycetes genomes: a test case for predicting lifestyles and emergence of pathogens.</title>
        <authorList>
            <person name="Haridas S."/>
            <person name="Albert R."/>
            <person name="Binder M."/>
            <person name="Bloem J."/>
            <person name="Labutti K."/>
            <person name="Salamov A."/>
            <person name="Andreopoulos B."/>
            <person name="Baker S."/>
            <person name="Barry K."/>
            <person name="Bills G."/>
            <person name="Bluhm B."/>
            <person name="Cannon C."/>
            <person name="Castanera R."/>
            <person name="Culley D."/>
            <person name="Daum C."/>
            <person name="Ezra D."/>
            <person name="Gonzalez J."/>
            <person name="Henrissat B."/>
            <person name="Kuo A."/>
            <person name="Liang C."/>
            <person name="Lipzen A."/>
            <person name="Lutzoni F."/>
            <person name="Magnuson J."/>
            <person name="Mondo S."/>
            <person name="Nolan M."/>
            <person name="Ohm R."/>
            <person name="Pangilinan J."/>
            <person name="Park H.-J."/>
            <person name="Ramirez L."/>
            <person name="Alfaro M."/>
            <person name="Sun H."/>
            <person name="Tritt A."/>
            <person name="Yoshinaga Y."/>
            <person name="Zwiers L.-H."/>
            <person name="Turgeon B."/>
            <person name="Goodwin S."/>
            <person name="Spatafora J."/>
            <person name="Crous P."/>
            <person name="Grigoriev I."/>
        </authorList>
    </citation>
    <scope>NUCLEOTIDE SEQUENCE</scope>
    <source>
        <strain evidence="2">CBS 675.92</strain>
    </source>
</reference>
<feature type="region of interest" description="Disordered" evidence="1">
    <location>
        <begin position="1"/>
        <end position="52"/>
    </location>
</feature>